<feature type="transmembrane region" description="Helical" evidence="1">
    <location>
        <begin position="142"/>
        <end position="159"/>
    </location>
</feature>
<reference evidence="2" key="1">
    <citation type="submission" date="2018-09" db="EMBL/GenBank/DDBJ databases">
        <authorList>
            <person name="Groschel M."/>
            <person name="Kohl T."/>
            <person name="Conchillo-Sole O."/>
            <person name="Mamat U."/>
            <person name="Yero D."/>
            <person name="Niemann S."/>
            <person name="Daura X."/>
            <person name="Gibert I."/>
        </authorList>
    </citation>
    <scope>NUCLEOTIDE SEQUENCE</scope>
    <source>
        <strain evidence="2">OG156</strain>
    </source>
</reference>
<evidence type="ECO:0000256" key="1">
    <source>
        <dbReference type="SAM" id="Phobius"/>
    </source>
</evidence>
<dbReference type="AlphaFoldDB" id="A0A2J0SRA3"/>
<dbReference type="Proteomes" id="UP000822271">
    <property type="component" value="Unassembled WGS sequence"/>
</dbReference>
<sequence length="401" mass="43016">MSFLPTAAEPGRRAALAMLVSILLCYGLAAVGLMGWPVQVAFGAVVLSALLALPAVRDLRTAPLVLAVLVLVLIALGSPSDGWDPRSIWLFHAKRIYLEGTLYAQLDDYAPWSHNDYPALVPLLMACAAGLAGHWNELLPKAVAPLLLLPALLLIAPSFRSRWCGVLFAVLLLRLARDMLINGYMDPLVAVYAVAAVATAMRHRMSGKHGGSRELVAFMLLVAVLSMLKNEGAVLAALLTAVVLGEGVLRERRLGWHILLAAVVALLPLLAWKLAVGQAGVGNDLAGSDMKVQLLARLGSEGSTLPIVGRLLLDVWVLVPLLVLAVLWRPVLRVPAASVAVLAALAYATLLFLVYLGTPHDLDWHLRSSVDRVRMPVTLLLGFAVLLALEHRATAKMPRAR</sequence>
<dbReference type="OrthoDB" id="6053537at2"/>
<comment type="caution">
    <text evidence="2">The sequence shown here is derived from an EMBL/GenBank/DDBJ whole genome shotgun (WGS) entry which is preliminary data.</text>
</comment>
<evidence type="ECO:0008006" key="4">
    <source>
        <dbReference type="Google" id="ProtNLM"/>
    </source>
</evidence>
<keyword evidence="1" id="KW-0812">Transmembrane</keyword>
<reference evidence="2" key="2">
    <citation type="journal article" date="2020" name="Front. Microbiol.">
        <title>Genetic Variants of the DSF Quorum Sensing System in Stenotrophomonas maltophilia Influence Virulence and Resistance Phenotypes Among Genotypically Diverse Clinical Isolates.</title>
        <authorList>
            <person name="Yero D."/>
            <person name="Huedo P."/>
            <person name="Conchillo-Sole O."/>
            <person name="Martinez-Servat S."/>
            <person name="Mamat U."/>
            <person name="Coves X."/>
            <person name="Llanas F."/>
            <person name="Roca I."/>
            <person name="Vila J."/>
            <person name="Schaible U.E."/>
            <person name="Daura X."/>
            <person name="Gibert I."/>
        </authorList>
    </citation>
    <scope>NUCLEOTIDE SEQUENCE</scope>
    <source>
        <strain evidence="2">OG156</strain>
    </source>
</reference>
<gene>
    <name evidence="2" type="ORF">D7Y33_00955</name>
</gene>
<feature type="transmembrane region" description="Helical" evidence="1">
    <location>
        <begin position="39"/>
        <end position="56"/>
    </location>
</feature>
<feature type="transmembrane region" description="Helical" evidence="1">
    <location>
        <begin position="373"/>
        <end position="389"/>
    </location>
</feature>
<evidence type="ECO:0000313" key="3">
    <source>
        <dbReference type="Proteomes" id="UP000822271"/>
    </source>
</evidence>
<feature type="transmembrane region" description="Helical" evidence="1">
    <location>
        <begin position="339"/>
        <end position="358"/>
    </location>
</feature>
<protein>
    <recommendedName>
        <fullName evidence="4">DUF2029 domain-containing protein</fullName>
    </recommendedName>
</protein>
<accession>A0A2J0SRA3</accession>
<feature type="transmembrane region" description="Helical" evidence="1">
    <location>
        <begin position="179"/>
        <end position="198"/>
    </location>
</feature>
<proteinExistence type="predicted"/>
<feature type="transmembrane region" description="Helical" evidence="1">
    <location>
        <begin position="256"/>
        <end position="275"/>
    </location>
</feature>
<name>A0A2J0SRA3_STEMA</name>
<dbReference type="EMBL" id="RAUE01000002">
    <property type="protein sequence ID" value="MBA0309602.1"/>
    <property type="molecule type" value="Genomic_DNA"/>
</dbReference>
<feature type="transmembrane region" description="Helical" evidence="1">
    <location>
        <begin position="307"/>
        <end position="327"/>
    </location>
</feature>
<evidence type="ECO:0000313" key="2">
    <source>
        <dbReference type="EMBL" id="MBA0309602.1"/>
    </source>
</evidence>
<feature type="transmembrane region" description="Helical" evidence="1">
    <location>
        <begin position="63"/>
        <end position="80"/>
    </location>
</feature>
<keyword evidence="1" id="KW-0472">Membrane</keyword>
<keyword evidence="1" id="KW-1133">Transmembrane helix</keyword>
<organism evidence="2 3">
    <name type="scientific">Stenotrophomonas maltophilia</name>
    <name type="common">Pseudomonas maltophilia</name>
    <name type="synonym">Xanthomonas maltophilia</name>
    <dbReference type="NCBI Taxonomy" id="40324"/>
    <lineage>
        <taxon>Bacteria</taxon>
        <taxon>Pseudomonadati</taxon>
        <taxon>Pseudomonadota</taxon>
        <taxon>Gammaproteobacteria</taxon>
        <taxon>Lysobacterales</taxon>
        <taxon>Lysobacteraceae</taxon>
        <taxon>Stenotrophomonas</taxon>
        <taxon>Stenotrophomonas maltophilia group</taxon>
    </lineage>
</organism>
<dbReference type="RefSeq" id="WP_049427927.1">
    <property type="nucleotide sequence ID" value="NZ_CP154630.1"/>
</dbReference>